<dbReference type="Proteomes" id="UP000193689">
    <property type="component" value="Unassembled WGS sequence"/>
</dbReference>
<dbReference type="Pfam" id="PF13602">
    <property type="entry name" value="ADH_zinc_N_2"/>
    <property type="match status" value="1"/>
</dbReference>
<dbReference type="RefSeq" id="XP_040714284.1">
    <property type="nucleotide sequence ID" value="XM_040856305.1"/>
</dbReference>
<evidence type="ECO:0000259" key="1">
    <source>
        <dbReference type="SMART" id="SM00829"/>
    </source>
</evidence>
<dbReference type="InterPro" id="IPR013154">
    <property type="entry name" value="ADH-like_N"/>
</dbReference>
<dbReference type="STRING" id="1141098.A0A1Y2DT51"/>
<dbReference type="Pfam" id="PF08240">
    <property type="entry name" value="ADH_N"/>
    <property type="match status" value="1"/>
</dbReference>
<proteinExistence type="predicted"/>
<dbReference type="InParanoid" id="A0A1Y2DT51"/>
<dbReference type="AlphaFoldDB" id="A0A1Y2DT51"/>
<organism evidence="2 3">
    <name type="scientific">Pseudomassariella vexata</name>
    <dbReference type="NCBI Taxonomy" id="1141098"/>
    <lineage>
        <taxon>Eukaryota</taxon>
        <taxon>Fungi</taxon>
        <taxon>Dikarya</taxon>
        <taxon>Ascomycota</taxon>
        <taxon>Pezizomycotina</taxon>
        <taxon>Sordariomycetes</taxon>
        <taxon>Xylariomycetidae</taxon>
        <taxon>Amphisphaeriales</taxon>
        <taxon>Pseudomassariaceae</taxon>
        <taxon>Pseudomassariella</taxon>
    </lineage>
</organism>
<dbReference type="GeneID" id="63772517"/>
<accession>A0A1Y2DT51</accession>
<dbReference type="PANTHER" id="PTHR11695">
    <property type="entry name" value="ALCOHOL DEHYDROGENASE RELATED"/>
    <property type="match status" value="1"/>
</dbReference>
<dbReference type="PANTHER" id="PTHR11695:SF294">
    <property type="entry name" value="RETICULON-4-INTERACTING PROTEIN 1, MITOCHONDRIAL"/>
    <property type="match status" value="1"/>
</dbReference>
<comment type="caution">
    <text evidence="2">The sequence shown here is derived from an EMBL/GenBank/DDBJ whole genome shotgun (WGS) entry which is preliminary data.</text>
</comment>
<dbReference type="EMBL" id="MCFJ01000009">
    <property type="protein sequence ID" value="ORY62448.1"/>
    <property type="molecule type" value="Genomic_DNA"/>
</dbReference>
<dbReference type="Gene3D" id="3.90.180.10">
    <property type="entry name" value="Medium-chain alcohol dehydrogenases, catalytic domain"/>
    <property type="match status" value="1"/>
</dbReference>
<reference evidence="2 3" key="1">
    <citation type="submission" date="2016-07" db="EMBL/GenBank/DDBJ databases">
        <title>Pervasive Adenine N6-methylation of Active Genes in Fungi.</title>
        <authorList>
            <consortium name="DOE Joint Genome Institute"/>
            <person name="Mondo S.J."/>
            <person name="Dannebaum R.O."/>
            <person name="Kuo R.C."/>
            <person name="Labutti K."/>
            <person name="Haridas S."/>
            <person name="Kuo A."/>
            <person name="Salamov A."/>
            <person name="Ahrendt S.R."/>
            <person name="Lipzen A."/>
            <person name="Sullivan W."/>
            <person name="Andreopoulos W.B."/>
            <person name="Clum A."/>
            <person name="Lindquist E."/>
            <person name="Daum C."/>
            <person name="Ramamoorthy G.K."/>
            <person name="Gryganskyi A."/>
            <person name="Culley D."/>
            <person name="Magnuson J.K."/>
            <person name="James T.Y."/>
            <person name="O'Malley M.A."/>
            <person name="Stajich J.E."/>
            <person name="Spatafora J.W."/>
            <person name="Visel A."/>
            <person name="Grigoriev I.V."/>
        </authorList>
    </citation>
    <scope>NUCLEOTIDE SEQUENCE [LARGE SCALE GENOMIC DNA]</scope>
    <source>
        <strain evidence="2 3">CBS 129021</strain>
    </source>
</reference>
<dbReference type="InterPro" id="IPR020843">
    <property type="entry name" value="ER"/>
</dbReference>
<keyword evidence="3" id="KW-1185">Reference proteome</keyword>
<feature type="domain" description="Enoyl reductase (ER)" evidence="1">
    <location>
        <begin position="9"/>
        <end position="330"/>
    </location>
</feature>
<dbReference type="Gene3D" id="3.40.50.720">
    <property type="entry name" value="NAD(P)-binding Rossmann-like Domain"/>
    <property type="match status" value="1"/>
</dbReference>
<evidence type="ECO:0000313" key="2">
    <source>
        <dbReference type="EMBL" id="ORY62448.1"/>
    </source>
</evidence>
<evidence type="ECO:0000313" key="3">
    <source>
        <dbReference type="Proteomes" id="UP000193689"/>
    </source>
</evidence>
<sequence length="334" mass="35537">MVVQNGEPKDALELKADWPTPALPVMGSNLLVKVSHAGLNPADIHFMAHLPSWLPFRRNAIPGLDFVGEIVQTGPLAPPEMTVGTEVCGSLGVRQVAFGAGSLAEYVLVPSDLVAVKPATLPLAAAVGLGTAGQTAALIMRQAKVQKGARVLINGASGGVGSILIQIAKAKGATVVAICSNASDAHVRRLGADEVIDYKVHQDLYDFIAKTFKESQLDLIIDCMGDDALFTKSPPYLKPDGKFISIVGGRTQGIYPFLKNKFLPVFLGRTPRSYSILGLAPAGTYAREVAQWINDGLVKEVPVDSEFRLEEAVEAYEKQATKRAKGKIVVAIKS</sequence>
<gene>
    <name evidence="2" type="ORF">BCR38DRAFT_347055</name>
</gene>
<dbReference type="FunCoup" id="A0A1Y2DT51">
    <property type="interactions" value="72"/>
</dbReference>
<name>A0A1Y2DT51_9PEZI</name>
<protein>
    <submittedName>
        <fullName evidence="2">Zinc alcohol dehydrogenase</fullName>
    </submittedName>
</protein>
<dbReference type="InterPro" id="IPR036291">
    <property type="entry name" value="NAD(P)-bd_dom_sf"/>
</dbReference>
<dbReference type="CDD" id="cd08267">
    <property type="entry name" value="MDR1"/>
    <property type="match status" value="1"/>
</dbReference>
<dbReference type="SMART" id="SM00829">
    <property type="entry name" value="PKS_ER"/>
    <property type="match status" value="1"/>
</dbReference>
<dbReference type="GO" id="GO:0016491">
    <property type="term" value="F:oxidoreductase activity"/>
    <property type="evidence" value="ECO:0007669"/>
    <property type="project" value="InterPro"/>
</dbReference>
<dbReference type="SUPFAM" id="SSF50129">
    <property type="entry name" value="GroES-like"/>
    <property type="match status" value="1"/>
</dbReference>
<dbReference type="OrthoDB" id="3509362at2759"/>
<dbReference type="InterPro" id="IPR050700">
    <property type="entry name" value="YIM1/Zinc_Alcohol_DH_Fams"/>
</dbReference>
<dbReference type="GO" id="GO:0005739">
    <property type="term" value="C:mitochondrion"/>
    <property type="evidence" value="ECO:0007669"/>
    <property type="project" value="TreeGrafter"/>
</dbReference>
<dbReference type="SUPFAM" id="SSF51735">
    <property type="entry name" value="NAD(P)-binding Rossmann-fold domains"/>
    <property type="match status" value="1"/>
</dbReference>
<dbReference type="InterPro" id="IPR011032">
    <property type="entry name" value="GroES-like_sf"/>
</dbReference>